<keyword evidence="1" id="KW-1133">Transmembrane helix</keyword>
<organism evidence="2 3">
    <name type="scientific">Flavobacterium aquaticum</name>
    <dbReference type="NCBI Taxonomy" id="1236486"/>
    <lineage>
        <taxon>Bacteria</taxon>
        <taxon>Pseudomonadati</taxon>
        <taxon>Bacteroidota</taxon>
        <taxon>Flavobacteriia</taxon>
        <taxon>Flavobacteriales</taxon>
        <taxon>Flavobacteriaceae</taxon>
        <taxon>Flavobacterium</taxon>
    </lineage>
</organism>
<evidence type="ECO:0000313" key="2">
    <source>
        <dbReference type="EMBL" id="RAK23879.1"/>
    </source>
</evidence>
<reference evidence="2 3" key="1">
    <citation type="submission" date="2018-06" db="EMBL/GenBank/DDBJ databases">
        <title>Genomic Encyclopedia of Type Strains, Phase III (KMG-III): the genomes of soil and plant-associated and newly described type strains.</title>
        <authorList>
            <person name="Whitman W."/>
        </authorList>
    </citation>
    <scope>NUCLEOTIDE SEQUENCE [LARGE SCALE GENOMIC DNA]</scope>
    <source>
        <strain evidence="2 3">CGMCC 1.12398</strain>
    </source>
</reference>
<keyword evidence="1" id="KW-0812">Transmembrane</keyword>
<evidence type="ECO:0000256" key="1">
    <source>
        <dbReference type="SAM" id="Phobius"/>
    </source>
</evidence>
<evidence type="ECO:0008006" key="4">
    <source>
        <dbReference type="Google" id="ProtNLM"/>
    </source>
</evidence>
<evidence type="ECO:0000313" key="3">
    <source>
        <dbReference type="Proteomes" id="UP000249620"/>
    </source>
</evidence>
<dbReference type="EMBL" id="QLMI01000003">
    <property type="protein sequence ID" value="RAK23879.1"/>
    <property type="molecule type" value="Genomic_DNA"/>
</dbReference>
<proteinExistence type="predicted"/>
<dbReference type="RefSeq" id="WP_111566691.1">
    <property type="nucleotide sequence ID" value="NZ_QLMI01000003.1"/>
</dbReference>
<keyword evidence="1" id="KW-0472">Membrane</keyword>
<sequence>MNSNTKIYLLSLITIIGSFILYYVEQDKENKLVPVKCRILDYDCFGKAANTTFIYKNKKYSIGGAPNELCNEKTNNKEYATLYYFVKDDSFYLKNSTNSKVYLYFILLGIFLSIIPYIRKKADDSILKREFKKR</sequence>
<dbReference type="Proteomes" id="UP000249620">
    <property type="component" value="Unassembled WGS sequence"/>
</dbReference>
<feature type="transmembrane region" description="Helical" evidence="1">
    <location>
        <begin position="101"/>
        <end position="119"/>
    </location>
</feature>
<dbReference type="AlphaFoldDB" id="A0A327Z0W9"/>
<protein>
    <recommendedName>
        <fullName evidence="4">DUF3592 domain-containing protein</fullName>
    </recommendedName>
</protein>
<dbReference type="OrthoDB" id="9865909at2"/>
<feature type="transmembrane region" description="Helical" evidence="1">
    <location>
        <begin position="7"/>
        <end position="24"/>
    </location>
</feature>
<gene>
    <name evidence="2" type="ORF">B0I03_103347</name>
</gene>
<keyword evidence="3" id="KW-1185">Reference proteome</keyword>
<accession>A0A327Z0W9</accession>
<comment type="caution">
    <text evidence="2">The sequence shown here is derived from an EMBL/GenBank/DDBJ whole genome shotgun (WGS) entry which is preliminary data.</text>
</comment>
<name>A0A327Z0W9_9FLAO</name>